<dbReference type="EMBL" id="JAGMUU010000031">
    <property type="protein sequence ID" value="KAH7118550.1"/>
    <property type="molecule type" value="Genomic_DNA"/>
</dbReference>
<gene>
    <name evidence="1" type="ORF">B0J13DRAFT_651651</name>
</gene>
<proteinExistence type="predicted"/>
<dbReference type="AlphaFoldDB" id="A0A9P9IGK1"/>
<comment type="caution">
    <text evidence="1">The sequence shown here is derived from an EMBL/GenBank/DDBJ whole genome shotgun (WGS) entry which is preliminary data.</text>
</comment>
<protein>
    <submittedName>
        <fullName evidence="1">Uncharacterized protein</fullName>
    </submittedName>
</protein>
<organism evidence="1 2">
    <name type="scientific">Dactylonectria estremocensis</name>
    <dbReference type="NCBI Taxonomy" id="1079267"/>
    <lineage>
        <taxon>Eukaryota</taxon>
        <taxon>Fungi</taxon>
        <taxon>Dikarya</taxon>
        <taxon>Ascomycota</taxon>
        <taxon>Pezizomycotina</taxon>
        <taxon>Sordariomycetes</taxon>
        <taxon>Hypocreomycetidae</taxon>
        <taxon>Hypocreales</taxon>
        <taxon>Nectriaceae</taxon>
        <taxon>Dactylonectria</taxon>
    </lineage>
</organism>
<accession>A0A9P9IGK1</accession>
<dbReference type="Proteomes" id="UP000717696">
    <property type="component" value="Unassembled WGS sequence"/>
</dbReference>
<keyword evidence="2" id="KW-1185">Reference proteome</keyword>
<name>A0A9P9IGK1_9HYPO</name>
<dbReference type="OrthoDB" id="10016792at2759"/>
<evidence type="ECO:0000313" key="1">
    <source>
        <dbReference type="EMBL" id="KAH7118550.1"/>
    </source>
</evidence>
<reference evidence="1" key="1">
    <citation type="journal article" date="2021" name="Nat. Commun.">
        <title>Genetic determinants of endophytism in the Arabidopsis root mycobiome.</title>
        <authorList>
            <person name="Mesny F."/>
            <person name="Miyauchi S."/>
            <person name="Thiergart T."/>
            <person name="Pickel B."/>
            <person name="Atanasova L."/>
            <person name="Karlsson M."/>
            <person name="Huettel B."/>
            <person name="Barry K.W."/>
            <person name="Haridas S."/>
            <person name="Chen C."/>
            <person name="Bauer D."/>
            <person name="Andreopoulos W."/>
            <person name="Pangilinan J."/>
            <person name="LaButti K."/>
            <person name="Riley R."/>
            <person name="Lipzen A."/>
            <person name="Clum A."/>
            <person name="Drula E."/>
            <person name="Henrissat B."/>
            <person name="Kohler A."/>
            <person name="Grigoriev I.V."/>
            <person name="Martin F.M."/>
            <person name="Hacquard S."/>
        </authorList>
    </citation>
    <scope>NUCLEOTIDE SEQUENCE</scope>
    <source>
        <strain evidence="1">MPI-CAGE-AT-0021</strain>
    </source>
</reference>
<sequence>MQAARLCLDALADLQEIQRQAQTYLANIFQGRDMFDHKGGKEGSTRWTPRLQYTEYYQAMSKSLSKLVTFSAAIELQQGKQQDMAYDAWMTQISVQAHITLEQQINLATVPGCGLDAAGSQIAQYTPALKTMRQTVQSQVAALPNFDGPFNWNPSDIINGISQVPANPNEFTAGLGLFSWLYTANTTVEASDGTDVNKDYVMTANGQISVDDPGAAKLLADEQTLEDLVDKFSSALGSSKVTQIKATLDACASLAKRHNAAVLQYNATAVMLINNPHGRPAPGLAHTVPAQDAQRLRGTIYELLYDADRSMQFWFLSSDNFDNPPQPKDDFSDVTLIQSYLDTMNSQFTLWLNEFTTNPGYFFPSPNDLSVGGIPYPLQAETVTGLKSNAIADQTSSTGLKEYKITFRVPYPTSKSNSTLGDPNFNPFVNHTDVRLDQVLVWLFGATVQPDQNTQESVLSVEICHLGDDAITNDDGTQTLIFQHSATQLTFAYDPTNVTTWAVAKTTARNTMQSLDSGSSGAGKDPSQTAKNLSVAPIGPFATWALVVRERENNGLDLSKLTGICLEFWGSAHVGGPA</sequence>
<evidence type="ECO:0000313" key="2">
    <source>
        <dbReference type="Proteomes" id="UP000717696"/>
    </source>
</evidence>